<dbReference type="InterPro" id="IPR023214">
    <property type="entry name" value="HAD_sf"/>
</dbReference>
<evidence type="ECO:0000256" key="7">
    <source>
        <dbReference type="PIRSR" id="PIRSR006118-2"/>
    </source>
</evidence>
<evidence type="ECO:0000313" key="9">
    <source>
        <dbReference type="Proteomes" id="UP000176431"/>
    </source>
</evidence>
<comment type="caution">
    <text evidence="8">The sequence shown here is derived from an EMBL/GenBank/DDBJ whole genome shotgun (WGS) entry which is preliminary data.</text>
</comment>
<dbReference type="PIRSF" id="PIRSF006118">
    <property type="entry name" value="KDO8-P_Ptase"/>
    <property type="match status" value="1"/>
</dbReference>
<evidence type="ECO:0008006" key="10">
    <source>
        <dbReference type="Google" id="ProtNLM"/>
    </source>
</evidence>
<dbReference type="InterPro" id="IPR036412">
    <property type="entry name" value="HAD-like_sf"/>
</dbReference>
<feature type="binding site" evidence="7">
    <location>
        <position position="13"/>
    </location>
    <ligand>
        <name>Mg(2+)</name>
        <dbReference type="ChEBI" id="CHEBI:18420"/>
    </ligand>
</feature>
<feature type="binding site" evidence="7">
    <location>
        <position position="105"/>
    </location>
    <ligand>
        <name>Mg(2+)</name>
        <dbReference type="ChEBI" id="CHEBI:18420"/>
    </ligand>
</feature>
<dbReference type="GO" id="GO:0016788">
    <property type="term" value="F:hydrolase activity, acting on ester bonds"/>
    <property type="evidence" value="ECO:0007669"/>
    <property type="project" value="InterPro"/>
</dbReference>
<dbReference type="NCBIfam" id="TIGR01670">
    <property type="entry name" value="KdsC-phosphatas"/>
    <property type="match status" value="1"/>
</dbReference>
<proteinExistence type="inferred from homology"/>
<dbReference type="GO" id="GO:0008781">
    <property type="term" value="F:N-acylneuraminate cytidylyltransferase activity"/>
    <property type="evidence" value="ECO:0007669"/>
    <property type="project" value="TreeGrafter"/>
</dbReference>
<protein>
    <recommendedName>
        <fullName evidence="10">3-deoxy-D-manno-octulosonate 8-phosphate phosphatase</fullName>
    </recommendedName>
</protein>
<evidence type="ECO:0000256" key="4">
    <source>
        <dbReference type="ARBA" id="ARBA00022723"/>
    </source>
</evidence>
<dbReference type="GO" id="GO:0046872">
    <property type="term" value="F:metal ion binding"/>
    <property type="evidence" value="ECO:0007669"/>
    <property type="project" value="UniProtKB-KW"/>
</dbReference>
<dbReference type="AlphaFoldDB" id="A0A1F5B3Z2"/>
<dbReference type="SUPFAM" id="SSF56784">
    <property type="entry name" value="HAD-like"/>
    <property type="match status" value="1"/>
</dbReference>
<dbReference type="Pfam" id="PF08282">
    <property type="entry name" value="Hydrolase_3"/>
    <property type="match status" value="1"/>
</dbReference>
<keyword evidence="5" id="KW-0378">Hydrolase</keyword>
<dbReference type="InterPro" id="IPR010023">
    <property type="entry name" value="KdsC_fam"/>
</dbReference>
<comment type="cofactor">
    <cofactor evidence="1 7">
        <name>Mg(2+)</name>
        <dbReference type="ChEBI" id="CHEBI:18420"/>
    </cofactor>
</comment>
<dbReference type="PANTHER" id="PTHR21485:SF3">
    <property type="entry name" value="N-ACYLNEURAMINATE CYTIDYLYLTRANSFERASE"/>
    <property type="match status" value="1"/>
</dbReference>
<sequence length="161" mass="17736">MDILSKIKILFLDFDGVLTDGYVYVDEDGKEMVRCSRRDSLGLGMLKTAGVSVAVISKERNPVVAERCKKLMIECFYGIDNKAIFLKSYLNRWQILPAKAAYVGDDVNNLEAMKVVGAPIAVNDAVNAIKEIALYVTEKNGGKGAVREVCDLILKAKERSS</sequence>
<name>A0A1F5B3Z2_9BACT</name>
<accession>A0A1F5B3Z2</accession>
<evidence type="ECO:0000256" key="3">
    <source>
        <dbReference type="ARBA" id="ARBA00011881"/>
    </source>
</evidence>
<dbReference type="Gene3D" id="3.40.50.1000">
    <property type="entry name" value="HAD superfamily/HAD-like"/>
    <property type="match status" value="1"/>
</dbReference>
<organism evidence="8 9">
    <name type="scientific">Candidatus Azambacteria bacterium RIFCSPHIGHO2_01_FULL_40_24</name>
    <dbReference type="NCBI Taxonomy" id="1797301"/>
    <lineage>
        <taxon>Bacteria</taxon>
        <taxon>Candidatus Azamiibacteriota</taxon>
    </lineage>
</organism>
<evidence type="ECO:0000256" key="1">
    <source>
        <dbReference type="ARBA" id="ARBA00001946"/>
    </source>
</evidence>
<evidence type="ECO:0000313" key="8">
    <source>
        <dbReference type="EMBL" id="OGD25343.1"/>
    </source>
</evidence>
<evidence type="ECO:0000256" key="5">
    <source>
        <dbReference type="ARBA" id="ARBA00022801"/>
    </source>
</evidence>
<dbReference type="InterPro" id="IPR050793">
    <property type="entry name" value="CMP-NeuNAc_synthase"/>
</dbReference>
<keyword evidence="4 7" id="KW-0479">Metal-binding</keyword>
<evidence type="ECO:0000256" key="2">
    <source>
        <dbReference type="ARBA" id="ARBA00005893"/>
    </source>
</evidence>
<dbReference type="EMBL" id="MEYK01000015">
    <property type="protein sequence ID" value="OGD25343.1"/>
    <property type="molecule type" value="Genomic_DNA"/>
</dbReference>
<dbReference type="Proteomes" id="UP000176431">
    <property type="component" value="Unassembled WGS sequence"/>
</dbReference>
<keyword evidence="6 7" id="KW-0460">Magnesium</keyword>
<gene>
    <name evidence="8" type="ORF">A2819_00415</name>
</gene>
<evidence type="ECO:0000256" key="6">
    <source>
        <dbReference type="ARBA" id="ARBA00022842"/>
    </source>
</evidence>
<feature type="binding site" evidence="7">
    <location>
        <position position="15"/>
    </location>
    <ligand>
        <name>substrate</name>
    </ligand>
</feature>
<comment type="subunit">
    <text evidence="3">Homotetramer.</text>
</comment>
<reference evidence="8 9" key="1">
    <citation type="journal article" date="2016" name="Nat. Commun.">
        <title>Thousands of microbial genomes shed light on interconnected biogeochemical processes in an aquifer system.</title>
        <authorList>
            <person name="Anantharaman K."/>
            <person name="Brown C.T."/>
            <person name="Hug L.A."/>
            <person name="Sharon I."/>
            <person name="Castelle C.J."/>
            <person name="Probst A.J."/>
            <person name="Thomas B.C."/>
            <person name="Singh A."/>
            <person name="Wilkins M.J."/>
            <person name="Karaoz U."/>
            <person name="Brodie E.L."/>
            <person name="Williams K.H."/>
            <person name="Hubbard S.S."/>
            <person name="Banfield J.F."/>
        </authorList>
    </citation>
    <scope>NUCLEOTIDE SEQUENCE [LARGE SCALE GENOMIC DNA]</scope>
</reference>
<dbReference type="PANTHER" id="PTHR21485">
    <property type="entry name" value="HAD SUPERFAMILY MEMBERS CMAS AND KDSC"/>
    <property type="match status" value="1"/>
</dbReference>
<comment type="similarity">
    <text evidence="2">Belongs to the KdsC family.</text>
</comment>